<dbReference type="Gene3D" id="2.30.30.940">
    <property type="match status" value="1"/>
</dbReference>
<dbReference type="GO" id="GO:0009338">
    <property type="term" value="C:exodeoxyribonuclease V complex"/>
    <property type="evidence" value="ECO:0007669"/>
    <property type="project" value="TreeGrafter"/>
</dbReference>
<dbReference type="GO" id="GO:0005524">
    <property type="term" value="F:ATP binding"/>
    <property type="evidence" value="ECO:0007669"/>
    <property type="project" value="UniProtKB-UniRule"/>
</dbReference>
<feature type="domain" description="AAA+ ATPase" evidence="4">
    <location>
        <begin position="331"/>
        <end position="481"/>
    </location>
</feature>
<dbReference type="Pfam" id="PF23139">
    <property type="entry name" value="OB_YrrC"/>
    <property type="match status" value="1"/>
</dbReference>
<dbReference type="AlphaFoldDB" id="A0A7X3MIL4"/>
<evidence type="ECO:0000259" key="4">
    <source>
        <dbReference type="SMART" id="SM00382"/>
    </source>
</evidence>
<dbReference type="EMBL" id="WUQX01000001">
    <property type="protein sequence ID" value="MXP77009.1"/>
    <property type="molecule type" value="Genomic_DNA"/>
</dbReference>
<dbReference type="InterPro" id="IPR027785">
    <property type="entry name" value="UvrD-like_helicase_C"/>
</dbReference>
<dbReference type="Pfam" id="PF13538">
    <property type="entry name" value="UvrD_C_2"/>
    <property type="match status" value="1"/>
</dbReference>
<dbReference type="GO" id="GO:0043139">
    <property type="term" value="F:5'-3' DNA helicase activity"/>
    <property type="evidence" value="ECO:0007669"/>
    <property type="project" value="UniProtKB-UniRule"/>
</dbReference>
<dbReference type="GO" id="GO:0016787">
    <property type="term" value="F:hydrolase activity"/>
    <property type="evidence" value="ECO:0007669"/>
    <property type="project" value="UniProtKB-KW"/>
</dbReference>
<dbReference type="PANTHER" id="PTHR43788:SF6">
    <property type="entry name" value="DNA HELICASE B"/>
    <property type="match status" value="1"/>
</dbReference>
<dbReference type="InterPro" id="IPR041451">
    <property type="entry name" value="RecD2_SH13"/>
</dbReference>
<dbReference type="InterPro" id="IPR055446">
    <property type="entry name" value="RecD2_N_OB"/>
</dbReference>
<dbReference type="InterPro" id="IPR010994">
    <property type="entry name" value="RuvA_2-like"/>
</dbReference>
<sequence>MDSIKGYVGHIVYRNEDNGYTVFNLNNDDGEITCVGKFHYVEEGGLLKLTGEYTTHKLYGLQFKVESSEVCEPEDLVSIERYLGSGSIKGVGASLAGRIVKKFKEDTFRIIEEEPERLAEIKGISERKAREISAQVEEKRDMRQAMIFLQKYGISTTLSAKIYQHYGQSVYRVIEENPYQIADHVPGVGFKTADEIAIKVGMHADSDFRVRSGIFYTLLQSVNDGHIFLKQEVLLRRASELLGVELTDIERYLMDLAIEKKIVIRKETDGVRIYPSRYYYMEMNVARMLHDLDVDYQAKESQIQDRLHAIEERGRLCLDEMQRTAVVEAMRRGVMVLTGGPGTGKTTTINAMLHFFDSEGMDFLLAAPTGRAAKRMTEATGYEAQTIHRLLEVNGNPEEDSVSGFQRNEENPLEADVIIIDEVSMVDLPLMSALLRAIVPGTRLILVGDSNQLPSVGPGSVLKDIIASECFSVVMLTKIFRQAGESDIVVNAHKINRGEEVILDNKSQDFFFLKRQDANVIISVVITLIQKKLPKYVDAKQNDIQVLTPMRKGLLGVDRLNRILQEYLNPKEKGKTEKEVGDRLFREGDKVMQIKNNYQLEWEISTKYGMTIDKGMGIFNGDMGIIRQIDTYEETVTVEYDEQRRVKYPYALLDELELAYAITIHKSQGSEYPAVVIPLLSGPRQLYHRNLLYTAVTRARRCVTLVGSDQVFQEMIRNTNEQRRNTSLAERIREMQ</sequence>
<dbReference type="Gene3D" id="1.10.10.2220">
    <property type="match status" value="1"/>
</dbReference>
<keyword evidence="3" id="KW-0378">Hydrolase</keyword>
<dbReference type="EC" id="5.6.2.3" evidence="3"/>
<dbReference type="PANTHER" id="PTHR43788">
    <property type="entry name" value="DNA2/NAM7 HELICASE FAMILY MEMBER"/>
    <property type="match status" value="1"/>
</dbReference>
<dbReference type="InterPro" id="IPR006345">
    <property type="entry name" value="RecD2"/>
</dbReference>
<dbReference type="SMART" id="SM00382">
    <property type="entry name" value="AAA"/>
    <property type="match status" value="1"/>
</dbReference>
<dbReference type="SUPFAM" id="SSF52540">
    <property type="entry name" value="P-loop containing nucleoside triphosphate hydrolases"/>
    <property type="match status" value="2"/>
</dbReference>
<dbReference type="RefSeq" id="WP_159752043.1">
    <property type="nucleotide sequence ID" value="NZ_CASSPE010000040.1"/>
</dbReference>
<dbReference type="Gene3D" id="3.40.50.300">
    <property type="entry name" value="P-loop containing nucleotide triphosphate hydrolases"/>
    <property type="match status" value="2"/>
</dbReference>
<dbReference type="InterPro" id="IPR029493">
    <property type="entry name" value="RecD2-like_HHH"/>
</dbReference>
<evidence type="ECO:0000256" key="2">
    <source>
        <dbReference type="ARBA" id="ARBA00022840"/>
    </source>
</evidence>
<comment type="caution">
    <text evidence="5">The sequence shown here is derived from an EMBL/GenBank/DDBJ whole genome shotgun (WGS) entry which is preliminary data.</text>
</comment>
<dbReference type="InterPro" id="IPR003593">
    <property type="entry name" value="AAA+_ATPase"/>
</dbReference>
<dbReference type="Pfam" id="PF14520">
    <property type="entry name" value="HHH_5"/>
    <property type="match status" value="1"/>
</dbReference>
<dbReference type="GO" id="GO:0003677">
    <property type="term" value="F:DNA binding"/>
    <property type="evidence" value="ECO:0007669"/>
    <property type="project" value="UniProtKB-UniRule"/>
</dbReference>
<dbReference type="CDD" id="cd17933">
    <property type="entry name" value="DEXSc_RecD-like"/>
    <property type="match status" value="1"/>
</dbReference>
<protein>
    <recommendedName>
        <fullName evidence="3">ATP-dependent RecD2 DNA helicase</fullName>
        <ecNumber evidence="3">5.6.2.3</ecNumber>
    </recommendedName>
    <alternativeName>
        <fullName evidence="3">DNA 5'-3' helicase subunit RecD2</fullName>
    </alternativeName>
</protein>
<reference evidence="5 6" key="1">
    <citation type="submission" date="2019-12" db="EMBL/GenBank/DDBJ databases">
        <title>Sporaefaciens musculi gen. nov., sp. nov., a novel bacterium isolated from the caecum of an obese mouse.</title>
        <authorList>
            <person name="Rasmussen T.S."/>
            <person name="Streidl T."/>
            <person name="Hitch T.C.A."/>
            <person name="Wortmann E."/>
            <person name="Deptula P."/>
            <person name="Hansen M."/>
            <person name="Nielsen D.S."/>
            <person name="Clavel T."/>
            <person name="Vogensen F.K."/>
        </authorList>
    </citation>
    <scope>NUCLEOTIDE SEQUENCE [LARGE SCALE GENOMIC DNA]</scope>
    <source>
        <strain evidence="5 6">WCA-9-b2</strain>
    </source>
</reference>
<dbReference type="Pfam" id="PF14490">
    <property type="entry name" value="HHH_RecD2"/>
    <property type="match status" value="1"/>
</dbReference>
<dbReference type="Pfam" id="PF13245">
    <property type="entry name" value="AAA_19"/>
    <property type="match status" value="1"/>
</dbReference>
<comment type="catalytic activity">
    <reaction evidence="3">
        <text>ATP + H2O = ADP + phosphate + H(+)</text>
        <dbReference type="Rhea" id="RHEA:13065"/>
        <dbReference type="ChEBI" id="CHEBI:15377"/>
        <dbReference type="ChEBI" id="CHEBI:15378"/>
        <dbReference type="ChEBI" id="CHEBI:30616"/>
        <dbReference type="ChEBI" id="CHEBI:43474"/>
        <dbReference type="ChEBI" id="CHEBI:456216"/>
        <dbReference type="EC" id="5.6.2.3"/>
    </reaction>
</comment>
<dbReference type="InterPro" id="IPR027417">
    <property type="entry name" value="P-loop_NTPase"/>
</dbReference>
<accession>A0A7X3MIL4</accession>
<keyword evidence="3" id="KW-0238">DNA-binding</keyword>
<feature type="binding site" evidence="3">
    <location>
        <begin position="342"/>
        <end position="346"/>
    </location>
    <ligand>
        <name>ATP</name>
        <dbReference type="ChEBI" id="CHEBI:30616"/>
    </ligand>
</feature>
<comment type="similarity">
    <text evidence="3">Belongs to the RecD family. RecD2 subfamily.</text>
</comment>
<evidence type="ECO:0000313" key="6">
    <source>
        <dbReference type="Proteomes" id="UP000460412"/>
    </source>
</evidence>
<dbReference type="Gene3D" id="1.10.150.20">
    <property type="entry name" value="5' to 3' exonuclease, C-terminal subdomain"/>
    <property type="match status" value="1"/>
</dbReference>
<dbReference type="GO" id="GO:0006310">
    <property type="term" value="P:DNA recombination"/>
    <property type="evidence" value="ECO:0007669"/>
    <property type="project" value="InterPro"/>
</dbReference>
<dbReference type="Proteomes" id="UP000460412">
    <property type="component" value="Unassembled WGS sequence"/>
</dbReference>
<evidence type="ECO:0000256" key="3">
    <source>
        <dbReference type="HAMAP-Rule" id="MF_01488"/>
    </source>
</evidence>
<comment type="function">
    <text evidence="3">DNA-dependent ATPase and ATP-dependent 5'-3' DNA helicase. Has no activity on blunt DNA or DNA with 3'-overhangs, requires at least 10 bases of 5'-ssDNA for helicase activity.</text>
</comment>
<dbReference type="HAMAP" id="MF_01488">
    <property type="entry name" value="RecD2"/>
    <property type="match status" value="1"/>
</dbReference>
<proteinExistence type="inferred from homology"/>
<dbReference type="InterPro" id="IPR050534">
    <property type="entry name" value="Coronavir_polyprotein_1ab"/>
</dbReference>
<dbReference type="CDD" id="cd18809">
    <property type="entry name" value="SF1_C_RecD"/>
    <property type="match status" value="1"/>
</dbReference>
<keyword evidence="2 3" id="KW-0067">ATP-binding</keyword>
<gene>
    <name evidence="3" type="primary">recD2</name>
    <name evidence="5" type="ORF">GN277_16950</name>
</gene>
<keyword evidence="1 3" id="KW-0547">Nucleotide-binding</keyword>
<keyword evidence="3 5" id="KW-0347">Helicase</keyword>
<dbReference type="NCBIfam" id="TIGR01448">
    <property type="entry name" value="recD_rel"/>
    <property type="match status" value="1"/>
</dbReference>
<organism evidence="5 6">
    <name type="scientific">Sporofaciens musculi</name>
    <dbReference type="NCBI Taxonomy" id="2681861"/>
    <lineage>
        <taxon>Bacteria</taxon>
        <taxon>Bacillati</taxon>
        <taxon>Bacillota</taxon>
        <taxon>Clostridia</taxon>
        <taxon>Lachnospirales</taxon>
        <taxon>Lachnospiraceae</taxon>
        <taxon>Sporofaciens</taxon>
    </lineage>
</organism>
<evidence type="ECO:0000256" key="1">
    <source>
        <dbReference type="ARBA" id="ARBA00022741"/>
    </source>
</evidence>
<keyword evidence="3" id="KW-0413">Isomerase</keyword>
<evidence type="ECO:0000313" key="5">
    <source>
        <dbReference type="EMBL" id="MXP77009.1"/>
    </source>
</evidence>
<dbReference type="GO" id="GO:0017116">
    <property type="term" value="F:single-stranded DNA helicase activity"/>
    <property type="evidence" value="ECO:0007669"/>
    <property type="project" value="TreeGrafter"/>
</dbReference>
<name>A0A7X3MIL4_9FIRM</name>
<dbReference type="SUPFAM" id="SSF47781">
    <property type="entry name" value="RuvA domain 2-like"/>
    <property type="match status" value="1"/>
</dbReference>
<dbReference type="Pfam" id="PF18335">
    <property type="entry name" value="SH3_13"/>
    <property type="match status" value="1"/>
</dbReference>
<keyword evidence="6" id="KW-1185">Reference proteome</keyword>